<protein>
    <recommendedName>
        <fullName evidence="2">Head-tail joining protein</fullName>
    </recommendedName>
</protein>
<name>A0A8S5QTF4_9VIRU</name>
<sequence length="113" mass="12784">MTFDDGILTIYGIENIGKHGFKPVPGLSKKESFYFGYDTLGITRYYTALQAQQQIEAVVNVPGWNDITTLDICILENGKQYKIVMVQPAFDDQGLKITKLSLERISEEYAIKN</sequence>
<dbReference type="EMBL" id="BK015726">
    <property type="protein sequence ID" value="DAE22083.1"/>
    <property type="molecule type" value="Genomic_DNA"/>
</dbReference>
<evidence type="ECO:0008006" key="2">
    <source>
        <dbReference type="Google" id="ProtNLM"/>
    </source>
</evidence>
<reference evidence="1" key="1">
    <citation type="journal article" date="2021" name="Proc. Natl. Acad. Sci. U.S.A.">
        <title>A Catalog of Tens of Thousands of Viruses from Human Metagenomes Reveals Hidden Associations with Chronic Diseases.</title>
        <authorList>
            <person name="Tisza M.J."/>
            <person name="Buck C.B."/>
        </authorList>
    </citation>
    <scope>NUCLEOTIDE SEQUENCE</scope>
    <source>
        <strain evidence="1">Ctez94</strain>
    </source>
</reference>
<evidence type="ECO:0000313" key="1">
    <source>
        <dbReference type="EMBL" id="DAE22083.1"/>
    </source>
</evidence>
<proteinExistence type="predicted"/>
<organism evidence="1">
    <name type="scientific">Phage sp. ctez94</name>
    <dbReference type="NCBI Taxonomy" id="2826750"/>
    <lineage>
        <taxon>Viruses</taxon>
    </lineage>
</organism>
<accession>A0A8S5QTF4</accession>